<evidence type="ECO:0000256" key="10">
    <source>
        <dbReference type="ARBA" id="ARBA00049080"/>
    </source>
</evidence>
<dbReference type="Pfam" id="PF05173">
    <property type="entry name" value="DapB_C"/>
    <property type="match status" value="1"/>
</dbReference>
<evidence type="ECO:0000256" key="4">
    <source>
        <dbReference type="ARBA" id="ARBA00022915"/>
    </source>
</evidence>
<organism evidence="15 16">
    <name type="scientific">Chitinophaga eiseniae</name>
    <dbReference type="NCBI Taxonomy" id="634771"/>
    <lineage>
        <taxon>Bacteria</taxon>
        <taxon>Pseudomonadati</taxon>
        <taxon>Bacteroidota</taxon>
        <taxon>Chitinophagia</taxon>
        <taxon>Chitinophagales</taxon>
        <taxon>Chitinophagaceae</taxon>
        <taxon>Chitinophaga</taxon>
    </lineage>
</organism>
<dbReference type="PIRSF" id="PIRSF000161">
    <property type="entry name" value="DHPR"/>
    <property type="match status" value="1"/>
</dbReference>
<evidence type="ECO:0000256" key="3">
    <source>
        <dbReference type="ARBA" id="ARBA00022857"/>
    </source>
</evidence>
<evidence type="ECO:0000256" key="8">
    <source>
        <dbReference type="ARBA" id="ARBA00037922"/>
    </source>
</evidence>
<keyword evidence="5" id="KW-0560">Oxidoreductase</keyword>
<comment type="similarity">
    <text evidence="1">Belongs to the DapB family.</text>
</comment>
<evidence type="ECO:0000256" key="6">
    <source>
        <dbReference type="ARBA" id="ARBA00023027"/>
    </source>
</evidence>
<dbReference type="AlphaFoldDB" id="A0A1T4TJZ1"/>
<evidence type="ECO:0000259" key="13">
    <source>
        <dbReference type="Pfam" id="PF01113"/>
    </source>
</evidence>
<proteinExistence type="inferred from homology"/>
<keyword evidence="16" id="KW-1185">Reference proteome</keyword>
<dbReference type="GO" id="GO:0005829">
    <property type="term" value="C:cytosol"/>
    <property type="evidence" value="ECO:0007669"/>
    <property type="project" value="TreeGrafter"/>
</dbReference>
<feature type="domain" description="Dihydrodipicolinate reductase C-terminal" evidence="14">
    <location>
        <begin position="106"/>
        <end position="236"/>
    </location>
</feature>
<dbReference type="EC" id="1.17.1.8" evidence="9 12"/>
<protein>
    <recommendedName>
        <fullName evidence="9 12">4-hydroxy-tetrahydrodipicolinate reductase</fullName>
        <ecNumber evidence="9 12">1.17.1.8</ecNumber>
    </recommendedName>
</protein>
<keyword evidence="4" id="KW-0220">Diaminopimelate biosynthesis</keyword>
<reference evidence="16" key="1">
    <citation type="submission" date="2017-02" db="EMBL/GenBank/DDBJ databases">
        <authorList>
            <person name="Varghese N."/>
            <person name="Submissions S."/>
        </authorList>
    </citation>
    <scope>NUCLEOTIDE SEQUENCE [LARGE SCALE GENOMIC DNA]</scope>
    <source>
        <strain evidence="16">DSM 22224</strain>
    </source>
</reference>
<dbReference type="EMBL" id="FUWZ01000005">
    <property type="protein sequence ID" value="SKA40591.1"/>
    <property type="molecule type" value="Genomic_DNA"/>
</dbReference>
<dbReference type="Gene3D" id="3.30.360.10">
    <property type="entry name" value="Dihydrodipicolinate Reductase, domain 2"/>
    <property type="match status" value="1"/>
</dbReference>
<evidence type="ECO:0000256" key="5">
    <source>
        <dbReference type="ARBA" id="ARBA00023002"/>
    </source>
</evidence>
<comment type="pathway">
    <text evidence="8">Amino-acid biosynthesis; L-lysine biosynthesis via DAP pathway; (S)-tetrahydrodipicolinate from L-aspartate: step 4/4.</text>
</comment>
<feature type="domain" description="Dihydrodipicolinate reductase N-terminal" evidence="13">
    <location>
        <begin position="1"/>
        <end position="103"/>
    </location>
</feature>
<dbReference type="GO" id="GO:0019877">
    <property type="term" value="P:diaminopimelate biosynthetic process"/>
    <property type="evidence" value="ECO:0007669"/>
    <property type="project" value="UniProtKB-KW"/>
</dbReference>
<evidence type="ECO:0000256" key="7">
    <source>
        <dbReference type="ARBA" id="ARBA00023154"/>
    </source>
</evidence>
<dbReference type="Proteomes" id="UP000190367">
    <property type="component" value="Unassembled WGS sequence"/>
</dbReference>
<comment type="catalytic activity">
    <reaction evidence="11">
        <text>(S)-2,3,4,5-tetrahydrodipicolinate + NAD(+) + H2O = (2S,4S)-4-hydroxy-2,3,4,5-tetrahydrodipicolinate + NADH + H(+)</text>
        <dbReference type="Rhea" id="RHEA:35323"/>
        <dbReference type="ChEBI" id="CHEBI:15377"/>
        <dbReference type="ChEBI" id="CHEBI:15378"/>
        <dbReference type="ChEBI" id="CHEBI:16845"/>
        <dbReference type="ChEBI" id="CHEBI:57540"/>
        <dbReference type="ChEBI" id="CHEBI:57945"/>
        <dbReference type="ChEBI" id="CHEBI:67139"/>
        <dbReference type="EC" id="1.17.1.8"/>
    </reaction>
</comment>
<evidence type="ECO:0000313" key="15">
    <source>
        <dbReference type="EMBL" id="SKA40591.1"/>
    </source>
</evidence>
<evidence type="ECO:0000259" key="14">
    <source>
        <dbReference type="Pfam" id="PF05173"/>
    </source>
</evidence>
<keyword evidence="6" id="KW-0520">NAD</keyword>
<dbReference type="InterPro" id="IPR023940">
    <property type="entry name" value="DHDPR_bac"/>
</dbReference>
<dbReference type="STRING" id="634771.SAMN04488128_105214"/>
<evidence type="ECO:0000256" key="11">
    <source>
        <dbReference type="ARBA" id="ARBA00049396"/>
    </source>
</evidence>
<evidence type="ECO:0000313" key="16">
    <source>
        <dbReference type="Proteomes" id="UP000190367"/>
    </source>
</evidence>
<dbReference type="InterPro" id="IPR022663">
    <property type="entry name" value="DapB_C"/>
</dbReference>
<dbReference type="InterPro" id="IPR036291">
    <property type="entry name" value="NAD(P)-bd_dom_sf"/>
</dbReference>
<evidence type="ECO:0000256" key="9">
    <source>
        <dbReference type="ARBA" id="ARBA00038983"/>
    </source>
</evidence>
<keyword evidence="2" id="KW-0028">Amino-acid biosynthesis</keyword>
<dbReference type="CDD" id="cd02274">
    <property type="entry name" value="DHDPR_N"/>
    <property type="match status" value="1"/>
</dbReference>
<evidence type="ECO:0000256" key="2">
    <source>
        <dbReference type="ARBA" id="ARBA00022605"/>
    </source>
</evidence>
<name>A0A1T4TJZ1_9BACT</name>
<dbReference type="SUPFAM" id="SSF55347">
    <property type="entry name" value="Glyceraldehyde-3-phosphate dehydrogenase-like, C-terminal domain"/>
    <property type="match status" value="1"/>
</dbReference>
<gene>
    <name evidence="15" type="ORF">SAMN04488128_105214</name>
</gene>
<accession>A0A1T4TJZ1</accession>
<dbReference type="SUPFAM" id="SSF51735">
    <property type="entry name" value="NAD(P)-binding Rossmann-fold domains"/>
    <property type="match status" value="1"/>
</dbReference>
<dbReference type="PANTHER" id="PTHR20836:SF0">
    <property type="entry name" value="4-HYDROXY-TETRAHYDRODIPICOLINATE REDUCTASE 1, CHLOROPLASTIC-RELATED"/>
    <property type="match status" value="1"/>
</dbReference>
<dbReference type="OrthoDB" id="9790352at2"/>
<comment type="catalytic activity">
    <reaction evidence="10">
        <text>(S)-2,3,4,5-tetrahydrodipicolinate + NADP(+) + H2O = (2S,4S)-4-hydroxy-2,3,4,5-tetrahydrodipicolinate + NADPH + H(+)</text>
        <dbReference type="Rhea" id="RHEA:35331"/>
        <dbReference type="ChEBI" id="CHEBI:15377"/>
        <dbReference type="ChEBI" id="CHEBI:15378"/>
        <dbReference type="ChEBI" id="CHEBI:16845"/>
        <dbReference type="ChEBI" id="CHEBI:57783"/>
        <dbReference type="ChEBI" id="CHEBI:58349"/>
        <dbReference type="ChEBI" id="CHEBI:67139"/>
        <dbReference type="EC" id="1.17.1.8"/>
    </reaction>
</comment>
<keyword evidence="7" id="KW-0457">Lysine biosynthesis</keyword>
<evidence type="ECO:0000256" key="12">
    <source>
        <dbReference type="NCBIfam" id="TIGR00036"/>
    </source>
</evidence>
<evidence type="ECO:0000256" key="1">
    <source>
        <dbReference type="ARBA" id="ARBA00006642"/>
    </source>
</evidence>
<dbReference type="NCBIfam" id="TIGR00036">
    <property type="entry name" value="dapB"/>
    <property type="match status" value="1"/>
</dbReference>
<sequence>MKIALIGYGKMGKAIDAIATAKGHEVILRIDHDSQHLLDKEHLGQADVAIEFTTPETAYHNIQKCFEANVPVVSGTTGWLEKLPEVNALCEKGHHAFLHATNFSIGVNIFFEVNKKLAALMAAQPQYNVWMEEIHHTQKKDAPSGTAITLAEQLLASVDRKKGWVNDETQQADMLSIISKRIDPAPGTHTIHYSSPIDDITITHTAHSREGFAAGAVVAAEWLKGKAGVFTMRDVLNL</sequence>
<dbReference type="Pfam" id="PF01113">
    <property type="entry name" value="DapB_N"/>
    <property type="match status" value="1"/>
</dbReference>
<dbReference type="GO" id="GO:0009089">
    <property type="term" value="P:lysine biosynthetic process via diaminopimelate"/>
    <property type="evidence" value="ECO:0007669"/>
    <property type="project" value="UniProtKB-UniRule"/>
</dbReference>
<dbReference type="GO" id="GO:0008839">
    <property type="term" value="F:4-hydroxy-tetrahydrodipicolinate reductase"/>
    <property type="evidence" value="ECO:0007669"/>
    <property type="project" value="UniProtKB-UniRule"/>
</dbReference>
<keyword evidence="3" id="KW-0521">NADP</keyword>
<dbReference type="PANTHER" id="PTHR20836">
    <property type="entry name" value="DIHYDRODIPICOLINATE REDUCTASE"/>
    <property type="match status" value="1"/>
</dbReference>
<dbReference type="InterPro" id="IPR000846">
    <property type="entry name" value="DapB_N"/>
</dbReference>
<dbReference type="Gene3D" id="3.40.50.720">
    <property type="entry name" value="NAD(P)-binding Rossmann-like Domain"/>
    <property type="match status" value="1"/>
</dbReference>
<dbReference type="RefSeq" id="WP_078672023.1">
    <property type="nucleotide sequence ID" value="NZ_FUWZ01000005.1"/>
</dbReference>